<keyword evidence="2" id="KW-0472">Membrane</keyword>
<sequence length="590" mass="64733">MRLSRLFLLTTGLLLALVSALLLRSIWADRAEVQAAEQGLRAMQRAYLGMKAAEKASAERGPTIPVLTDAEPPDPARRQRLDEFRRTTDAAFDEADAAWNDPDDATAVAARAQLAQARRELVRARAEVDRVAALPQVQRSAPDQRITRRPIDLMFGVVDTLLGAVTTQSAAAEAIYPELAMPLVGARYAAELREYAGRLGSQFTVPLATQQRLGREEQREIPLLMGRIEQLRRLINLQARASHADTRLQAAIKAMEASYFAVGLPFVRALAERGLNGEAYGLDSTAFVSRYVPPMKSIVELRDTLFAAARDQARERVALARQRMAINAALGGAVLCIELAVFLLIRHRVLLPLLRGTRALRTVMGGRDLPDSGLPAATRRDEIGDLQRAVAALRDAMLRSRALELERERLIEQLRVASDTDFLTGLPNRRAFVERAAGLLAQARRHGWAVALVVFDLDHFKHVNDLHGHPVGDAVLRATAELARSEVRDGELLARHGGEEFVILAADCRPDEAVRLAERLRAKLAGTPITPPDGPTLQLTASFGIACAEPRNLIDLDGLFREADRALYAAKAEGRNRVCRNDAPMRLGAG</sequence>
<dbReference type="NCBIfam" id="TIGR00254">
    <property type="entry name" value="GGDEF"/>
    <property type="match status" value="1"/>
</dbReference>
<dbReference type="Gene3D" id="3.30.70.270">
    <property type="match status" value="1"/>
</dbReference>
<dbReference type="FunFam" id="3.30.70.270:FF:000001">
    <property type="entry name" value="Diguanylate cyclase domain protein"/>
    <property type="match status" value="1"/>
</dbReference>
<evidence type="ECO:0000256" key="2">
    <source>
        <dbReference type="SAM" id="Phobius"/>
    </source>
</evidence>
<dbReference type="EMBL" id="HBIU01013185">
    <property type="protein sequence ID" value="CAE0627336.1"/>
    <property type="molecule type" value="Transcribed_RNA"/>
</dbReference>
<dbReference type="PANTHER" id="PTHR45138">
    <property type="entry name" value="REGULATORY COMPONENTS OF SENSORY TRANSDUCTION SYSTEM"/>
    <property type="match status" value="1"/>
</dbReference>
<feature type="signal peptide" evidence="3">
    <location>
        <begin position="1"/>
        <end position="28"/>
    </location>
</feature>
<dbReference type="InterPro" id="IPR050469">
    <property type="entry name" value="Diguanylate_Cyclase"/>
</dbReference>
<evidence type="ECO:0000259" key="4">
    <source>
        <dbReference type="PROSITE" id="PS50887"/>
    </source>
</evidence>
<keyword evidence="1" id="KW-0175">Coiled coil</keyword>
<feature type="chain" id="PRO_5030160768" description="GGDEF domain-containing protein" evidence="3">
    <location>
        <begin position="29"/>
        <end position="590"/>
    </location>
</feature>
<feature type="coiled-coil region" evidence="1">
    <location>
        <begin position="393"/>
        <end position="420"/>
    </location>
</feature>
<dbReference type="PROSITE" id="PS50887">
    <property type="entry name" value="GGDEF"/>
    <property type="match status" value="1"/>
</dbReference>
<reference evidence="5" key="1">
    <citation type="submission" date="2021-01" db="EMBL/GenBank/DDBJ databases">
        <authorList>
            <person name="Corre E."/>
            <person name="Pelletier E."/>
            <person name="Niang G."/>
            <person name="Scheremetjew M."/>
            <person name="Finn R."/>
            <person name="Kale V."/>
            <person name="Holt S."/>
            <person name="Cochrane G."/>
            <person name="Meng A."/>
            <person name="Brown T."/>
            <person name="Cohen L."/>
        </authorList>
    </citation>
    <scope>NUCLEOTIDE SEQUENCE</scope>
    <source>
        <strain evidence="5">CCMP3107</strain>
    </source>
</reference>
<keyword evidence="2" id="KW-1133">Transmembrane helix</keyword>
<dbReference type="SUPFAM" id="SSF55073">
    <property type="entry name" value="Nucleotide cyclase"/>
    <property type="match status" value="1"/>
</dbReference>
<evidence type="ECO:0000256" key="3">
    <source>
        <dbReference type="SAM" id="SignalP"/>
    </source>
</evidence>
<dbReference type="GO" id="GO:0052621">
    <property type="term" value="F:diguanylate cyclase activity"/>
    <property type="evidence" value="ECO:0007669"/>
    <property type="project" value="TreeGrafter"/>
</dbReference>
<accession>A0A6V1PJS6</accession>
<dbReference type="InterPro" id="IPR029787">
    <property type="entry name" value="Nucleotide_cyclase"/>
</dbReference>
<dbReference type="InterPro" id="IPR000160">
    <property type="entry name" value="GGDEF_dom"/>
</dbReference>
<dbReference type="PANTHER" id="PTHR45138:SF9">
    <property type="entry name" value="DIGUANYLATE CYCLASE DGCM-RELATED"/>
    <property type="match status" value="1"/>
</dbReference>
<keyword evidence="2" id="KW-0812">Transmembrane</keyword>
<feature type="domain" description="GGDEF" evidence="4">
    <location>
        <begin position="448"/>
        <end position="583"/>
    </location>
</feature>
<dbReference type="InterPro" id="IPR043128">
    <property type="entry name" value="Rev_trsase/Diguanyl_cyclase"/>
</dbReference>
<dbReference type="SMART" id="SM00267">
    <property type="entry name" value="GGDEF"/>
    <property type="match status" value="1"/>
</dbReference>
<keyword evidence="3" id="KW-0732">Signal</keyword>
<dbReference type="AlphaFoldDB" id="A0A6V1PJS6"/>
<protein>
    <recommendedName>
        <fullName evidence="4">GGDEF domain-containing protein</fullName>
    </recommendedName>
</protein>
<feature type="coiled-coil region" evidence="1">
    <location>
        <begin position="107"/>
        <end position="134"/>
    </location>
</feature>
<gene>
    <name evidence="5" type="ORF">HAKA00212_LOCUS6014</name>
</gene>
<name>A0A6V1PJS6_HETAK</name>
<proteinExistence type="predicted"/>
<dbReference type="Gene3D" id="6.10.340.10">
    <property type="match status" value="1"/>
</dbReference>
<evidence type="ECO:0000313" key="5">
    <source>
        <dbReference type="EMBL" id="CAE0627336.1"/>
    </source>
</evidence>
<dbReference type="CDD" id="cd01949">
    <property type="entry name" value="GGDEF"/>
    <property type="match status" value="1"/>
</dbReference>
<organism evidence="5">
    <name type="scientific">Heterosigma akashiwo</name>
    <name type="common">Chromophytic alga</name>
    <name type="synonym">Heterosigma carterae</name>
    <dbReference type="NCBI Taxonomy" id="2829"/>
    <lineage>
        <taxon>Eukaryota</taxon>
        <taxon>Sar</taxon>
        <taxon>Stramenopiles</taxon>
        <taxon>Ochrophyta</taxon>
        <taxon>Raphidophyceae</taxon>
        <taxon>Chattonellales</taxon>
        <taxon>Chattonellaceae</taxon>
        <taxon>Heterosigma</taxon>
    </lineage>
</organism>
<feature type="transmembrane region" description="Helical" evidence="2">
    <location>
        <begin position="324"/>
        <end position="345"/>
    </location>
</feature>
<evidence type="ECO:0000256" key="1">
    <source>
        <dbReference type="SAM" id="Coils"/>
    </source>
</evidence>
<dbReference type="Pfam" id="PF00990">
    <property type="entry name" value="GGDEF"/>
    <property type="match status" value="1"/>
</dbReference>